<name>A0ABY4ZAC9_9ACTN</name>
<proteinExistence type="predicted"/>
<dbReference type="EMBL" id="CP099468">
    <property type="protein sequence ID" value="USQ85946.1"/>
    <property type="molecule type" value="Genomic_DNA"/>
</dbReference>
<gene>
    <name evidence="1" type="ORF">NFX46_20805</name>
</gene>
<evidence type="ECO:0000313" key="1">
    <source>
        <dbReference type="EMBL" id="USQ85946.1"/>
    </source>
</evidence>
<protein>
    <recommendedName>
        <fullName evidence="3">Tn3 transposase DDE domain-containing protein</fullName>
    </recommendedName>
</protein>
<dbReference type="Proteomes" id="UP001056374">
    <property type="component" value="Chromosome"/>
</dbReference>
<dbReference type="RefSeq" id="WP_252551223.1">
    <property type="nucleotide sequence ID" value="NZ_CP099468.1"/>
</dbReference>
<evidence type="ECO:0000313" key="2">
    <source>
        <dbReference type="Proteomes" id="UP001056374"/>
    </source>
</evidence>
<reference evidence="1" key="1">
    <citation type="submission" date="2022-06" db="EMBL/GenBank/DDBJ databases">
        <title>Complete genome sequence of soil microorganisms Streptomyces sp. Qhu-M197 isolated from Alpine meadows habitats on the Tibetan Plateau.</title>
        <authorList>
            <person name="Zhang B."/>
            <person name="Xiang X."/>
            <person name="Fan J."/>
        </authorList>
    </citation>
    <scope>NUCLEOTIDE SEQUENCE</scope>
    <source>
        <strain evidence="1">Qhu-M197</strain>
    </source>
</reference>
<organism evidence="1 2">
    <name type="scientific">Streptomyces phaeoluteigriseus</name>
    <dbReference type="NCBI Taxonomy" id="114686"/>
    <lineage>
        <taxon>Bacteria</taxon>
        <taxon>Bacillati</taxon>
        <taxon>Actinomycetota</taxon>
        <taxon>Actinomycetes</taxon>
        <taxon>Kitasatosporales</taxon>
        <taxon>Streptomycetaceae</taxon>
        <taxon>Streptomyces</taxon>
        <taxon>Streptomyces aurantiacus group</taxon>
    </lineage>
</organism>
<accession>A0ABY4ZAC9</accession>
<evidence type="ECO:0008006" key="3">
    <source>
        <dbReference type="Google" id="ProtNLM"/>
    </source>
</evidence>
<keyword evidence="2" id="KW-1185">Reference proteome</keyword>
<sequence>MLTYLEWATESARMLRSQVSDMYLDQLVFTPRYKALLASCGTLAGSAQQRLVNGLVQLEVVERVEAFEAAVKALDTQISRWNMREVFGVADSSFYIQNEVKLADLDLHDDVPRWE</sequence>